<dbReference type="AlphaFoldDB" id="A0AAV9VKZ8"/>
<accession>A0AAV9VKZ8</accession>
<feature type="region of interest" description="Disordered" evidence="1">
    <location>
        <begin position="78"/>
        <end position="108"/>
    </location>
</feature>
<gene>
    <name evidence="2" type="ORF">TWF730_006588</name>
</gene>
<evidence type="ECO:0000256" key="1">
    <source>
        <dbReference type="SAM" id="MobiDB-lite"/>
    </source>
</evidence>
<sequence length="108" mass="11997">MSKKRKGGYVYARKDGRRGNQFNATKVSKVKGITGYFLLLDMAPGVQADNEFPGVGGRVLKPKSAIYKWPFKKTSEYPGKIHQTESLPGLSRQDPHVKDESLSRSPSV</sequence>
<feature type="compositionally biased region" description="Basic and acidic residues" evidence="1">
    <location>
        <begin position="93"/>
        <end position="102"/>
    </location>
</feature>
<evidence type="ECO:0000313" key="3">
    <source>
        <dbReference type="Proteomes" id="UP001373714"/>
    </source>
</evidence>
<dbReference type="Proteomes" id="UP001373714">
    <property type="component" value="Unassembled WGS sequence"/>
</dbReference>
<reference evidence="2 3" key="1">
    <citation type="submission" date="2019-10" db="EMBL/GenBank/DDBJ databases">
        <authorList>
            <person name="Palmer J.M."/>
        </authorList>
    </citation>
    <scope>NUCLEOTIDE SEQUENCE [LARGE SCALE GENOMIC DNA]</scope>
    <source>
        <strain evidence="2 3">TWF730</strain>
    </source>
</reference>
<name>A0AAV9VKZ8_9PEZI</name>
<evidence type="ECO:0000313" key="2">
    <source>
        <dbReference type="EMBL" id="KAK6360445.1"/>
    </source>
</evidence>
<protein>
    <submittedName>
        <fullName evidence="2">Uncharacterized protein</fullName>
    </submittedName>
</protein>
<dbReference type="EMBL" id="JAVHNS010000003">
    <property type="protein sequence ID" value="KAK6360445.1"/>
    <property type="molecule type" value="Genomic_DNA"/>
</dbReference>
<proteinExistence type="predicted"/>
<comment type="caution">
    <text evidence="2">The sequence shown here is derived from an EMBL/GenBank/DDBJ whole genome shotgun (WGS) entry which is preliminary data.</text>
</comment>
<organism evidence="2 3">
    <name type="scientific">Orbilia blumenaviensis</name>
    <dbReference type="NCBI Taxonomy" id="1796055"/>
    <lineage>
        <taxon>Eukaryota</taxon>
        <taxon>Fungi</taxon>
        <taxon>Dikarya</taxon>
        <taxon>Ascomycota</taxon>
        <taxon>Pezizomycotina</taxon>
        <taxon>Orbiliomycetes</taxon>
        <taxon>Orbiliales</taxon>
        <taxon>Orbiliaceae</taxon>
        <taxon>Orbilia</taxon>
    </lineage>
</organism>
<keyword evidence="3" id="KW-1185">Reference proteome</keyword>